<organism evidence="3 4">
    <name type="scientific">Rubroshorea leprosula</name>
    <dbReference type="NCBI Taxonomy" id="152421"/>
    <lineage>
        <taxon>Eukaryota</taxon>
        <taxon>Viridiplantae</taxon>
        <taxon>Streptophyta</taxon>
        <taxon>Embryophyta</taxon>
        <taxon>Tracheophyta</taxon>
        <taxon>Spermatophyta</taxon>
        <taxon>Magnoliopsida</taxon>
        <taxon>eudicotyledons</taxon>
        <taxon>Gunneridae</taxon>
        <taxon>Pentapetalae</taxon>
        <taxon>rosids</taxon>
        <taxon>malvids</taxon>
        <taxon>Malvales</taxon>
        <taxon>Dipterocarpaceae</taxon>
        <taxon>Rubroshorea</taxon>
    </lineage>
</organism>
<evidence type="ECO:0000256" key="1">
    <source>
        <dbReference type="ARBA" id="ARBA00022737"/>
    </source>
</evidence>
<dbReference type="GO" id="GO:0005811">
    <property type="term" value="C:lipid droplet"/>
    <property type="evidence" value="ECO:0007669"/>
    <property type="project" value="InterPro"/>
</dbReference>
<dbReference type="GO" id="GO:0031559">
    <property type="term" value="F:oxidosqualene cyclase activity"/>
    <property type="evidence" value="ECO:0007669"/>
    <property type="project" value="UniProtKB-ARBA"/>
</dbReference>
<dbReference type="InterPro" id="IPR032696">
    <property type="entry name" value="SQ_cyclase_C"/>
</dbReference>
<dbReference type="Pfam" id="PF13243">
    <property type="entry name" value="SQHop_cyclase_C"/>
    <property type="match status" value="1"/>
</dbReference>
<name>A0AAV5IPD6_9ROSI</name>
<keyword evidence="1" id="KW-0677">Repeat</keyword>
<dbReference type="Proteomes" id="UP001054252">
    <property type="component" value="Unassembled WGS sequence"/>
</dbReference>
<evidence type="ECO:0000313" key="4">
    <source>
        <dbReference type="Proteomes" id="UP001054252"/>
    </source>
</evidence>
<dbReference type="PANTHER" id="PTHR11764">
    <property type="entry name" value="TERPENE CYCLASE/MUTASE FAMILY MEMBER"/>
    <property type="match status" value="1"/>
</dbReference>
<dbReference type="SUPFAM" id="SSF48239">
    <property type="entry name" value="Terpenoid cyclases/Protein prenyltransferases"/>
    <property type="match status" value="1"/>
</dbReference>
<dbReference type="EMBL" id="BPVZ01000015">
    <property type="protein sequence ID" value="GKV00395.1"/>
    <property type="molecule type" value="Genomic_DNA"/>
</dbReference>
<dbReference type="Gene3D" id="1.50.10.20">
    <property type="match status" value="1"/>
</dbReference>
<reference evidence="3 4" key="1">
    <citation type="journal article" date="2021" name="Commun. Biol.">
        <title>The genome of Shorea leprosula (Dipterocarpaceae) highlights the ecological relevance of drought in aseasonal tropical rainforests.</title>
        <authorList>
            <person name="Ng K.K.S."/>
            <person name="Kobayashi M.J."/>
            <person name="Fawcett J.A."/>
            <person name="Hatakeyama M."/>
            <person name="Paape T."/>
            <person name="Ng C.H."/>
            <person name="Ang C.C."/>
            <person name="Tnah L.H."/>
            <person name="Lee C.T."/>
            <person name="Nishiyama T."/>
            <person name="Sese J."/>
            <person name="O'Brien M.J."/>
            <person name="Copetti D."/>
            <person name="Mohd Noor M.I."/>
            <person name="Ong R.C."/>
            <person name="Putra M."/>
            <person name="Sireger I.Z."/>
            <person name="Indrioko S."/>
            <person name="Kosugi Y."/>
            <person name="Izuno A."/>
            <person name="Isagi Y."/>
            <person name="Lee S.L."/>
            <person name="Shimizu K.K."/>
        </authorList>
    </citation>
    <scope>NUCLEOTIDE SEQUENCE [LARGE SCALE GENOMIC DNA]</scope>
    <source>
        <strain evidence="3">214</strain>
    </source>
</reference>
<sequence>MAFLPNRYGCWGICYSCGTWFAVEGLAACGRTYCNNPAMRKACEFLLSKQLPNGGWGGRELPFQPIKTRYGLGKPLPQDLLEKKKVHTNLEGRSANLVQTTWALLSLIDSGQAEVVPTPVHRGIKVLINLQMEDGDFPQQ</sequence>
<dbReference type="AlphaFoldDB" id="A0AAV5IPD6"/>
<evidence type="ECO:0000259" key="2">
    <source>
        <dbReference type="Pfam" id="PF13243"/>
    </source>
</evidence>
<protein>
    <recommendedName>
        <fullName evidence="2">Squalene cyclase C-terminal domain-containing protein</fullName>
    </recommendedName>
</protein>
<proteinExistence type="predicted"/>
<comment type="caution">
    <text evidence="3">The sequence shown here is derived from an EMBL/GenBank/DDBJ whole genome shotgun (WGS) entry which is preliminary data.</text>
</comment>
<gene>
    <name evidence="3" type="ORF">SLEP1_g13087</name>
</gene>
<accession>A0AAV5IPD6</accession>
<dbReference type="PANTHER" id="PTHR11764:SF19">
    <property type="entry name" value="TERPENE CYCLASE_MUTASE FAMILY MEMBER"/>
    <property type="match status" value="1"/>
</dbReference>
<dbReference type="GO" id="GO:0016104">
    <property type="term" value="P:triterpenoid biosynthetic process"/>
    <property type="evidence" value="ECO:0007669"/>
    <property type="project" value="InterPro"/>
</dbReference>
<keyword evidence="4" id="KW-1185">Reference proteome</keyword>
<dbReference type="InterPro" id="IPR008930">
    <property type="entry name" value="Terpenoid_cyclase/PrenylTrfase"/>
</dbReference>
<evidence type="ECO:0000313" key="3">
    <source>
        <dbReference type="EMBL" id="GKV00395.1"/>
    </source>
</evidence>
<feature type="domain" description="Squalene cyclase C-terminal" evidence="2">
    <location>
        <begin position="8"/>
        <end position="59"/>
    </location>
</feature>
<dbReference type="InterPro" id="IPR018333">
    <property type="entry name" value="Squalene_cyclase"/>
</dbReference>